<feature type="compositionally biased region" description="Low complexity" evidence="1">
    <location>
        <begin position="251"/>
        <end position="261"/>
    </location>
</feature>
<dbReference type="AlphaFoldDB" id="Q3JU36"/>
<name>Q3JU36_BURP1</name>
<feature type="compositionally biased region" description="Basic and acidic residues" evidence="1">
    <location>
        <begin position="138"/>
        <end position="148"/>
    </location>
</feature>
<proteinExistence type="predicted"/>
<accession>Q3JU36</accession>
<dbReference type="EnsemblBacteria" id="ABA48147">
    <property type="protein sequence ID" value="ABA48147"/>
    <property type="gene ID" value="BURPS1710b_1514"/>
</dbReference>
<dbReference type="EMBL" id="CP000124">
    <property type="protein sequence ID" value="ABA48147.1"/>
    <property type="molecule type" value="Genomic_DNA"/>
</dbReference>
<organism evidence="2 3">
    <name type="scientific">Burkholderia pseudomallei (strain 1710b)</name>
    <dbReference type="NCBI Taxonomy" id="320372"/>
    <lineage>
        <taxon>Bacteria</taxon>
        <taxon>Pseudomonadati</taxon>
        <taxon>Pseudomonadota</taxon>
        <taxon>Betaproteobacteria</taxon>
        <taxon>Burkholderiales</taxon>
        <taxon>Burkholderiaceae</taxon>
        <taxon>Burkholderia</taxon>
        <taxon>pseudomallei group</taxon>
    </lineage>
</organism>
<feature type="compositionally biased region" description="Basic and acidic residues" evidence="1">
    <location>
        <begin position="314"/>
        <end position="323"/>
    </location>
</feature>
<feature type="compositionally biased region" description="Basic and acidic residues" evidence="1">
    <location>
        <begin position="231"/>
        <end position="250"/>
    </location>
</feature>
<feature type="region of interest" description="Disordered" evidence="1">
    <location>
        <begin position="1"/>
        <end position="276"/>
    </location>
</feature>
<sequence length="500" mass="56294">MDLGARDRRDHLRAEPLPREGVRRAGVLAVDRQGRRDRRDDRRRRGDPLHRDEARQRRRAVAREPVVARRLPAERRGRPRRVAVGRDLRVRRHRSDRHERRRGEGARARDPARDQRGADAHPALLRADDDRADVDLSVDGRRRERQPVRADLLGARRALRGRDPEPRRDQRRDLRDQQRHLRRGPNDVRNGAAGPGAARARRDVRARRAVGHGARDGGRAARRRRAQLSDAEGRVPDGRRERDVRDRVGLADDPAVAGRDAPPARRGRGRRAEVQGAVLARRPRAHDRVHGVRDRDARLLRRYARRALRRRRVARDPRARVLHTDPAAARRRRALTRHTGAGRAPPPPPSERGTSRHTPAHPGAAPRGPARRGQATARPRRLPSRDQPCCADAALAADAACGCASSYSCFCEIALYRIVPITSAMTTTIRIATPNTGFFLLRGSFIACRAPSKIRQAGILRATASAPPSVARGGIRQSFYERFACVNRSRFALQSQAFYL</sequence>
<reference evidence="2 3" key="1">
    <citation type="submission" date="2005-09" db="EMBL/GenBank/DDBJ databases">
        <authorList>
            <person name="Woods D.E."/>
            <person name="Nierman W.C."/>
        </authorList>
    </citation>
    <scope>NUCLEOTIDE SEQUENCE [LARGE SCALE GENOMIC DNA]</scope>
    <source>
        <strain evidence="2 3">1710b</strain>
    </source>
</reference>
<evidence type="ECO:0000313" key="2">
    <source>
        <dbReference type="EMBL" id="ABA48147.1"/>
    </source>
</evidence>
<feature type="compositionally biased region" description="Low complexity" evidence="1">
    <location>
        <begin position="356"/>
        <end position="377"/>
    </location>
</feature>
<dbReference type="KEGG" id="bpm:BURPS1710b_1514"/>
<feature type="compositionally biased region" description="Basic residues" evidence="1">
    <location>
        <begin position="77"/>
        <end position="95"/>
    </location>
</feature>
<feature type="compositionally biased region" description="Basic and acidic residues" evidence="1">
    <location>
        <begin position="96"/>
        <end position="119"/>
    </location>
</feature>
<feature type="region of interest" description="Disordered" evidence="1">
    <location>
        <begin position="311"/>
        <end position="386"/>
    </location>
</feature>
<evidence type="ECO:0000256" key="1">
    <source>
        <dbReference type="SAM" id="MobiDB-lite"/>
    </source>
</evidence>
<feature type="compositionally biased region" description="Basic and acidic residues" evidence="1">
    <location>
        <begin position="160"/>
        <end position="179"/>
    </location>
</feature>
<evidence type="ECO:0000313" key="3">
    <source>
        <dbReference type="Proteomes" id="UP000002700"/>
    </source>
</evidence>
<feature type="compositionally biased region" description="Basic and acidic residues" evidence="1">
    <location>
        <begin position="1"/>
        <end position="23"/>
    </location>
</feature>
<protein>
    <submittedName>
        <fullName evidence="2">Uncharacterized protein</fullName>
    </submittedName>
</protein>
<dbReference type="Proteomes" id="UP000002700">
    <property type="component" value="Chromosome I"/>
</dbReference>
<gene>
    <name evidence="2" type="ordered locus">BURPS1710b_1514</name>
</gene>
<feature type="compositionally biased region" description="Basic and acidic residues" evidence="1">
    <location>
        <begin position="32"/>
        <end position="55"/>
    </location>
</feature>
<dbReference type="HOGENOM" id="CLU_544776_0_0_4"/>